<dbReference type="SFLD" id="SFLDG01067">
    <property type="entry name" value="SPASM/twitch_domain_containing"/>
    <property type="match status" value="1"/>
</dbReference>
<evidence type="ECO:0000256" key="7">
    <source>
        <dbReference type="ARBA" id="ARBA00023601"/>
    </source>
</evidence>
<evidence type="ECO:0000256" key="1">
    <source>
        <dbReference type="ARBA" id="ARBA00001966"/>
    </source>
</evidence>
<dbReference type="SFLD" id="SFLDS00029">
    <property type="entry name" value="Radical_SAM"/>
    <property type="match status" value="1"/>
</dbReference>
<dbReference type="RefSeq" id="WP_055153766.1">
    <property type="nucleotide sequence ID" value="NZ_CZAW01000074.1"/>
</dbReference>
<accession>A0A174TMT0</accession>
<dbReference type="SFLD" id="SFLDG01386">
    <property type="entry name" value="main_SPASM_domain-containing"/>
    <property type="match status" value="1"/>
</dbReference>
<dbReference type="SUPFAM" id="SSF102114">
    <property type="entry name" value="Radical SAM enzymes"/>
    <property type="match status" value="1"/>
</dbReference>
<dbReference type="GO" id="GO:0016491">
    <property type="term" value="F:oxidoreductase activity"/>
    <property type="evidence" value="ECO:0007669"/>
    <property type="project" value="InterPro"/>
</dbReference>
<evidence type="ECO:0000256" key="3">
    <source>
        <dbReference type="ARBA" id="ARBA00022691"/>
    </source>
</evidence>
<dbReference type="GO" id="GO:0051539">
    <property type="term" value="F:4 iron, 4 sulfur cluster binding"/>
    <property type="evidence" value="ECO:0007669"/>
    <property type="project" value="UniProtKB-KW"/>
</dbReference>
<name>A0A174TMT0_9FIRM</name>
<evidence type="ECO:0000313" key="9">
    <source>
        <dbReference type="EMBL" id="CUQ11132.1"/>
    </source>
</evidence>
<dbReference type="SFLD" id="SFLDG01384">
    <property type="entry name" value="thioether_bond_formation_requi"/>
    <property type="match status" value="1"/>
</dbReference>
<reference evidence="9 10" key="1">
    <citation type="submission" date="2015-09" db="EMBL/GenBank/DDBJ databases">
        <authorList>
            <consortium name="Pathogen Informatics"/>
        </authorList>
    </citation>
    <scope>NUCLEOTIDE SEQUENCE [LARGE SCALE GENOMIC DNA]</scope>
    <source>
        <strain evidence="9 10">2789STDY5834911</strain>
    </source>
</reference>
<dbReference type="AlphaFoldDB" id="A0A174TMT0"/>
<dbReference type="EMBL" id="CZAW01000074">
    <property type="protein sequence ID" value="CUQ11132.1"/>
    <property type="molecule type" value="Genomic_DNA"/>
</dbReference>
<evidence type="ECO:0000256" key="6">
    <source>
        <dbReference type="ARBA" id="ARBA00023014"/>
    </source>
</evidence>
<dbReference type="InterPro" id="IPR007197">
    <property type="entry name" value="rSAM"/>
</dbReference>
<dbReference type="PANTHER" id="PTHR43273:SF3">
    <property type="entry name" value="ANAEROBIC SULFATASE-MATURATING ENZYME HOMOLOG ASLB-RELATED"/>
    <property type="match status" value="1"/>
</dbReference>
<evidence type="ECO:0000256" key="4">
    <source>
        <dbReference type="ARBA" id="ARBA00022723"/>
    </source>
</evidence>
<evidence type="ECO:0000313" key="10">
    <source>
        <dbReference type="Proteomes" id="UP000095712"/>
    </source>
</evidence>
<dbReference type="NCBIfam" id="NF035951">
    <property type="entry name" value="rSAM_RumMC"/>
    <property type="match status" value="1"/>
</dbReference>
<feature type="domain" description="Radical SAM core" evidence="8">
    <location>
        <begin position="117"/>
        <end position="289"/>
    </location>
</feature>
<keyword evidence="2" id="KW-0004">4Fe-4S</keyword>
<organism evidence="9 10">
    <name type="scientific">Blautia wexlerae</name>
    <dbReference type="NCBI Taxonomy" id="418240"/>
    <lineage>
        <taxon>Bacteria</taxon>
        <taxon>Bacillati</taxon>
        <taxon>Bacillota</taxon>
        <taxon>Clostridia</taxon>
        <taxon>Lachnospirales</taxon>
        <taxon>Lachnospiraceae</taxon>
        <taxon>Blautia</taxon>
    </lineage>
</organism>
<dbReference type="GO" id="GO:0046872">
    <property type="term" value="F:metal ion binding"/>
    <property type="evidence" value="ECO:0007669"/>
    <property type="project" value="UniProtKB-KW"/>
</dbReference>
<proteinExistence type="inferred from homology"/>
<dbReference type="PANTHER" id="PTHR43273">
    <property type="entry name" value="ANAEROBIC SULFATASE-MATURATING ENZYME HOMOLOG ASLB-RELATED"/>
    <property type="match status" value="1"/>
</dbReference>
<dbReference type="OrthoDB" id="9763993at2"/>
<dbReference type="PROSITE" id="PS01305">
    <property type="entry name" value="MOAA_NIFB_PQQE"/>
    <property type="match status" value="1"/>
</dbReference>
<dbReference type="CDD" id="cd01335">
    <property type="entry name" value="Radical_SAM"/>
    <property type="match status" value="1"/>
</dbReference>
<evidence type="ECO:0000259" key="8">
    <source>
        <dbReference type="Pfam" id="PF04055"/>
    </source>
</evidence>
<comment type="cofactor">
    <cofactor evidence="1">
        <name>[4Fe-4S] cluster</name>
        <dbReference type="ChEBI" id="CHEBI:49883"/>
    </cofactor>
</comment>
<gene>
    <name evidence="9" type="primary">ydeM_6</name>
    <name evidence="9" type="ORF">ERS852523_04002</name>
</gene>
<dbReference type="Pfam" id="PF04055">
    <property type="entry name" value="Radical_SAM"/>
    <property type="match status" value="1"/>
</dbReference>
<keyword evidence="6" id="KW-0411">Iron-sulfur</keyword>
<dbReference type="InterPro" id="IPR013785">
    <property type="entry name" value="Aldolase_TIM"/>
</dbReference>
<evidence type="ECO:0000256" key="2">
    <source>
        <dbReference type="ARBA" id="ARBA00022485"/>
    </source>
</evidence>
<keyword evidence="5" id="KW-0408">Iron</keyword>
<dbReference type="InterPro" id="IPR023867">
    <property type="entry name" value="Sulphatase_maturase_rSAM"/>
</dbReference>
<comment type="similarity">
    <text evidence="7">Belongs to the radical SAM superfamily. Anaerobic sulfatase-maturating enzyme family.</text>
</comment>
<dbReference type="InterPro" id="IPR000385">
    <property type="entry name" value="MoaA_NifB_PqqE_Fe-S-bd_CS"/>
</dbReference>
<keyword evidence="4" id="KW-0479">Metal-binding</keyword>
<protein>
    <submittedName>
        <fullName evidence="9">Anaerobic sulfatase-maturating enzyme homolog YdeM</fullName>
    </submittedName>
</protein>
<evidence type="ECO:0000256" key="5">
    <source>
        <dbReference type="ARBA" id="ARBA00023004"/>
    </source>
</evidence>
<sequence length="506" mass="58500">MGDMKRLYNAIPVKNYKSLGTVFETTSGLYVYDTGTGKVFSCNEVTYNLFKIIFSGGDTNEIYEKYSAQEINKSISEIIEMIQKENILQASYSEFDRETDFELEAIYNYSLQSLILEVTQKCNFRCKYCIYHSFNEYYRNYGLQDMNWETAKKAIDYVSRHSGEKELSIAFYGGEPLINYDVMKKTIEYSEMVMPKKTLIFAFTTNLSLMTLEKAKFFAKHNCYIMCSLDGPKIIHDAYRVDIKGDGTFNKVIEGLKNLLIAFGDRAKTHIKFNVVICPPYSRKKLDAIKEFFDKLDYLPAGIDIKYSYVESGSLRKEDIDYTYFPEGEDIIGDVPPIDIWLTEELPKQSSDQNVIFTLARDALARVHKRFLLDHPCEKMKRNGCCIPGGRRIYVDIKGNIALCERVGKSPSLGNINKGIDLEQVKRYYLEEYEKASVEQCKNCWAVNLCNMCYAACYRENGIDIEAKNELCTYQKDQLKGELIMYHQVLETNPELLEHIQDIEII</sequence>
<keyword evidence="3" id="KW-0949">S-adenosyl-L-methionine</keyword>
<dbReference type="Gene3D" id="3.20.20.70">
    <property type="entry name" value="Aldolase class I"/>
    <property type="match status" value="1"/>
</dbReference>
<dbReference type="Proteomes" id="UP000095712">
    <property type="component" value="Unassembled WGS sequence"/>
</dbReference>
<dbReference type="InterPro" id="IPR058240">
    <property type="entry name" value="rSAM_sf"/>
</dbReference>